<comment type="similarity">
    <text evidence="2">Belongs to the TrkH potassium transport family.</text>
</comment>
<keyword evidence="8 9" id="KW-0472">Membrane</keyword>
<keyword evidence="4" id="KW-1003">Cell membrane</keyword>
<feature type="transmembrane region" description="Helical" evidence="9">
    <location>
        <begin position="44"/>
        <end position="63"/>
    </location>
</feature>
<sequence>MSGWARRLLDLPLLVILMAISALAMLVPAAHAYALSQHDVGRPFFYSALGLLVLSAMIGLATVERTPRDGRRSHLKALIGAYLVLPLLLAVPFDHAVPDTSFRNAWFEMLSSFTTTGATLYDTPGRLAPSLHLWRALVGWLGGFFILLMGVAVLMPLNLGGMEVLGGRSLGEHASRQITRIADPSERILRFAVMLFPAYGGFTLLLWVGLTFAGESGFDALCLAMATLSTSGILPEGAQGTVVSGAVGEMMIAVFLTLGISRRAYPGAFFADRSLPIRRDPEVAMAFALVGLVTAVLFLRHWGGAIENAEGQDIPAFFHVLWGTAFTALSFLTTTGFAAEQWASARIWSGLETHGLILMGLAVIGGGVATTAGGVKLLRVYALFRLGEYEMEKLIHPHSVGGAGMRARKLRSEGAHVAWVFFMLFAMSIAVIVAALTLVGIGFDPALILTIAALSTTGPLAQFAGEAPVRFAELGYDAKVILGCAMVLGRVEALAVLALLAPGQWRR</sequence>
<dbReference type="EMBL" id="FOCE01000005">
    <property type="protein sequence ID" value="SEN43918.1"/>
    <property type="molecule type" value="Genomic_DNA"/>
</dbReference>
<dbReference type="Proteomes" id="UP000198761">
    <property type="component" value="Unassembled WGS sequence"/>
</dbReference>
<feature type="transmembrane region" description="Helical" evidence="9">
    <location>
        <begin position="75"/>
        <end position="93"/>
    </location>
</feature>
<dbReference type="Pfam" id="PF02386">
    <property type="entry name" value="TrkH"/>
    <property type="match status" value="1"/>
</dbReference>
<evidence type="ECO:0000256" key="9">
    <source>
        <dbReference type="SAM" id="Phobius"/>
    </source>
</evidence>
<keyword evidence="3" id="KW-0813">Transport</keyword>
<feature type="transmembrane region" description="Helical" evidence="9">
    <location>
        <begin position="480"/>
        <end position="501"/>
    </location>
</feature>
<evidence type="ECO:0000256" key="1">
    <source>
        <dbReference type="ARBA" id="ARBA00004651"/>
    </source>
</evidence>
<feature type="transmembrane region" description="Helical" evidence="9">
    <location>
        <begin position="417"/>
        <end position="439"/>
    </location>
</feature>
<feature type="transmembrane region" description="Helical" evidence="9">
    <location>
        <begin position="282"/>
        <end position="302"/>
    </location>
</feature>
<gene>
    <name evidence="10" type="ORF">SAMN04488103_10578</name>
</gene>
<feature type="transmembrane region" description="Helical" evidence="9">
    <location>
        <begin position="355"/>
        <end position="375"/>
    </location>
</feature>
<evidence type="ECO:0000313" key="11">
    <source>
        <dbReference type="Proteomes" id="UP000198761"/>
    </source>
</evidence>
<feature type="transmembrane region" description="Helical" evidence="9">
    <location>
        <begin position="314"/>
        <end position="334"/>
    </location>
</feature>
<keyword evidence="6 9" id="KW-1133">Transmembrane helix</keyword>
<organism evidence="10 11">
    <name type="scientific">Gemmobacter aquatilis</name>
    <dbReference type="NCBI Taxonomy" id="933059"/>
    <lineage>
        <taxon>Bacteria</taxon>
        <taxon>Pseudomonadati</taxon>
        <taxon>Pseudomonadota</taxon>
        <taxon>Alphaproteobacteria</taxon>
        <taxon>Rhodobacterales</taxon>
        <taxon>Paracoccaceae</taxon>
        <taxon>Gemmobacter</taxon>
    </lineage>
</organism>
<comment type="subcellular location">
    <subcellularLocation>
        <location evidence="1">Cell membrane</location>
        <topology evidence="1">Multi-pass membrane protein</topology>
    </subcellularLocation>
</comment>
<feature type="transmembrane region" description="Helical" evidence="9">
    <location>
        <begin position="240"/>
        <end position="261"/>
    </location>
</feature>
<evidence type="ECO:0000313" key="10">
    <source>
        <dbReference type="EMBL" id="SEN43918.1"/>
    </source>
</evidence>
<feature type="transmembrane region" description="Helical" evidence="9">
    <location>
        <begin position="446"/>
        <end position="465"/>
    </location>
</feature>
<accession>A0A1H8GKT2</accession>
<keyword evidence="11" id="KW-1185">Reference proteome</keyword>
<dbReference type="STRING" id="933059.SAMN04488103_10578"/>
<dbReference type="PANTHER" id="PTHR32024:SF2">
    <property type="entry name" value="TRK SYSTEM POTASSIUM UPTAKE PROTEIN TRKG-RELATED"/>
    <property type="match status" value="1"/>
</dbReference>
<dbReference type="InterPro" id="IPR003445">
    <property type="entry name" value="Cat_transpt"/>
</dbReference>
<evidence type="ECO:0000256" key="4">
    <source>
        <dbReference type="ARBA" id="ARBA00022475"/>
    </source>
</evidence>
<evidence type="ECO:0000256" key="7">
    <source>
        <dbReference type="ARBA" id="ARBA00023065"/>
    </source>
</evidence>
<dbReference type="PANTHER" id="PTHR32024">
    <property type="entry name" value="TRK SYSTEM POTASSIUM UPTAKE PROTEIN TRKG-RELATED"/>
    <property type="match status" value="1"/>
</dbReference>
<dbReference type="AlphaFoldDB" id="A0A1H8GKT2"/>
<dbReference type="OrthoDB" id="7818483at2"/>
<name>A0A1H8GKT2_9RHOB</name>
<evidence type="ECO:0000256" key="8">
    <source>
        <dbReference type="ARBA" id="ARBA00023136"/>
    </source>
</evidence>
<feature type="transmembrane region" description="Helical" evidence="9">
    <location>
        <begin position="133"/>
        <end position="155"/>
    </location>
</feature>
<keyword evidence="7" id="KW-0406">Ion transport</keyword>
<reference evidence="10 11" key="1">
    <citation type="submission" date="2016-10" db="EMBL/GenBank/DDBJ databases">
        <authorList>
            <person name="de Groot N.N."/>
        </authorList>
    </citation>
    <scope>NUCLEOTIDE SEQUENCE [LARGE SCALE GENOMIC DNA]</scope>
    <source>
        <strain evidence="10 11">DSM 3857</strain>
    </source>
</reference>
<dbReference type="GO" id="GO:0008324">
    <property type="term" value="F:monoatomic cation transmembrane transporter activity"/>
    <property type="evidence" value="ECO:0007669"/>
    <property type="project" value="InterPro"/>
</dbReference>
<evidence type="ECO:0000256" key="5">
    <source>
        <dbReference type="ARBA" id="ARBA00022692"/>
    </source>
</evidence>
<evidence type="ECO:0000256" key="6">
    <source>
        <dbReference type="ARBA" id="ARBA00022989"/>
    </source>
</evidence>
<dbReference type="GO" id="GO:0030001">
    <property type="term" value="P:metal ion transport"/>
    <property type="evidence" value="ECO:0007669"/>
    <property type="project" value="UniProtKB-ARBA"/>
</dbReference>
<evidence type="ECO:0000256" key="3">
    <source>
        <dbReference type="ARBA" id="ARBA00022448"/>
    </source>
</evidence>
<dbReference type="GO" id="GO:0005886">
    <property type="term" value="C:plasma membrane"/>
    <property type="evidence" value="ECO:0007669"/>
    <property type="project" value="UniProtKB-SubCell"/>
</dbReference>
<feature type="transmembrane region" description="Helical" evidence="9">
    <location>
        <begin position="188"/>
        <end position="210"/>
    </location>
</feature>
<keyword evidence="5 9" id="KW-0812">Transmembrane</keyword>
<proteinExistence type="inferred from homology"/>
<dbReference type="RefSeq" id="WP_091301046.1">
    <property type="nucleotide sequence ID" value="NZ_FOCE01000005.1"/>
</dbReference>
<evidence type="ECO:0000256" key="2">
    <source>
        <dbReference type="ARBA" id="ARBA00009137"/>
    </source>
</evidence>
<protein>
    <submittedName>
        <fullName evidence="10">Trk system potassium uptake protein TrkH</fullName>
    </submittedName>
</protein>